<accession>A0ABP7Z5V4</accession>
<keyword evidence="2" id="KW-1185">Reference proteome</keyword>
<gene>
    <name evidence="1" type="ORF">GCM10022416_40870</name>
</gene>
<proteinExistence type="predicted"/>
<name>A0ABP7Z5V4_9ACTN</name>
<reference evidence="2" key="1">
    <citation type="journal article" date="2019" name="Int. J. Syst. Evol. Microbiol.">
        <title>The Global Catalogue of Microorganisms (GCM) 10K type strain sequencing project: providing services to taxonomists for standard genome sequencing and annotation.</title>
        <authorList>
            <consortium name="The Broad Institute Genomics Platform"/>
            <consortium name="The Broad Institute Genome Sequencing Center for Infectious Disease"/>
            <person name="Wu L."/>
            <person name="Ma J."/>
        </authorList>
    </citation>
    <scope>NUCLEOTIDE SEQUENCE [LARGE SCALE GENOMIC DNA]</scope>
    <source>
        <strain evidence="2">JCM 17316</strain>
    </source>
</reference>
<comment type="caution">
    <text evidence="1">The sequence shown here is derived from an EMBL/GenBank/DDBJ whole genome shotgun (WGS) entry which is preliminary data.</text>
</comment>
<dbReference type="EMBL" id="BAABDO010000067">
    <property type="protein sequence ID" value="GAA4147437.1"/>
    <property type="molecule type" value="Genomic_DNA"/>
</dbReference>
<sequence length="100" mass="10841">MAVGHVAWSARRLHRDHGLGGQPHQLAVTDVTVGDVRCLVLEHQFVKPFPTILQLPQEHLRGGDPAAALGSARSTVRLTGVVSTSRWATQVARCNFEPSL</sequence>
<organism evidence="1 2">
    <name type="scientific">Actinomadura keratinilytica</name>
    <dbReference type="NCBI Taxonomy" id="547461"/>
    <lineage>
        <taxon>Bacteria</taxon>
        <taxon>Bacillati</taxon>
        <taxon>Actinomycetota</taxon>
        <taxon>Actinomycetes</taxon>
        <taxon>Streptosporangiales</taxon>
        <taxon>Thermomonosporaceae</taxon>
        <taxon>Actinomadura</taxon>
    </lineage>
</organism>
<protein>
    <submittedName>
        <fullName evidence="1">Uncharacterized protein</fullName>
    </submittedName>
</protein>
<evidence type="ECO:0000313" key="1">
    <source>
        <dbReference type="EMBL" id="GAA4147437.1"/>
    </source>
</evidence>
<dbReference type="Proteomes" id="UP001500266">
    <property type="component" value="Unassembled WGS sequence"/>
</dbReference>
<evidence type="ECO:0000313" key="2">
    <source>
        <dbReference type="Proteomes" id="UP001500266"/>
    </source>
</evidence>